<keyword evidence="2 5" id="KW-0963">Cytoplasm</keyword>
<comment type="function">
    <text evidence="5">S-adenosyl-L-methionine-dependent protein-lysine N-methyltransferase that trimethylates elongation factor 1-alpha at 'Lys-79'.</text>
</comment>
<evidence type="ECO:0000313" key="7">
    <source>
        <dbReference type="RefSeq" id="XP_033461839.1"/>
    </source>
</evidence>
<dbReference type="GO" id="GO:0005737">
    <property type="term" value="C:cytoplasm"/>
    <property type="evidence" value="ECO:0007669"/>
    <property type="project" value="UniProtKB-SubCell"/>
</dbReference>
<evidence type="ECO:0000256" key="3">
    <source>
        <dbReference type="ARBA" id="ARBA00022603"/>
    </source>
</evidence>
<protein>
    <recommendedName>
        <fullName evidence="5">Protein-lysine N-methyltransferase EFM5</fullName>
        <ecNumber evidence="5">2.1.1.-</ecNumber>
    </recommendedName>
    <alternativeName>
        <fullName evidence="5">Elongation factor methyltransferase 5</fullName>
    </alternativeName>
</protein>
<dbReference type="AlphaFoldDB" id="A0A6J3MAC5"/>
<comment type="similarity">
    <text evidence="5">Belongs to the class I-like SAM-binding methyltransferase superfamily. EFM5 family.</text>
</comment>
<dbReference type="Pfam" id="PF10237">
    <property type="entry name" value="N6-adenineMlase"/>
    <property type="match status" value="1"/>
</dbReference>
<keyword evidence="6" id="KW-1185">Reference proteome</keyword>
<dbReference type="InterPro" id="IPR019369">
    <property type="entry name" value="Efm5/EEF1AKMT1"/>
</dbReference>
<reference evidence="7" key="3">
    <citation type="submission" date="2025-08" db="UniProtKB">
        <authorList>
            <consortium name="RefSeq"/>
        </authorList>
    </citation>
    <scope>IDENTIFICATION</scope>
    <source>
        <strain evidence="7">CBS 342.82</strain>
    </source>
</reference>
<dbReference type="OrthoDB" id="206354at2759"/>
<dbReference type="RefSeq" id="XP_033461839.1">
    <property type="nucleotide sequence ID" value="XM_033602917.1"/>
</dbReference>
<dbReference type="PANTHER" id="PTHR13200:SF0">
    <property type="entry name" value="EEF1A LYSINE METHYLTRANSFERASE 1"/>
    <property type="match status" value="1"/>
</dbReference>
<comment type="subcellular location">
    <subcellularLocation>
        <location evidence="1 5">Cytoplasm</location>
    </subcellularLocation>
</comment>
<dbReference type="InterPro" id="IPR041370">
    <property type="entry name" value="Mlase_EEF1AKMT1/ZCCHC4"/>
</dbReference>
<dbReference type="PANTHER" id="PTHR13200">
    <property type="entry name" value="EEF1A LYSINE METHYLTRANSFERASE 1"/>
    <property type="match status" value="1"/>
</dbReference>
<dbReference type="Proteomes" id="UP000504637">
    <property type="component" value="Unplaced"/>
</dbReference>
<proteinExistence type="inferred from homology"/>
<evidence type="ECO:0000256" key="1">
    <source>
        <dbReference type="ARBA" id="ARBA00004496"/>
    </source>
</evidence>
<evidence type="ECO:0000313" key="6">
    <source>
        <dbReference type="Proteomes" id="UP000504637"/>
    </source>
</evidence>
<keyword evidence="4 5" id="KW-0808">Transferase</keyword>
<evidence type="ECO:0000256" key="2">
    <source>
        <dbReference type="ARBA" id="ARBA00022490"/>
    </source>
</evidence>
<dbReference type="HAMAP" id="MF_03187">
    <property type="entry name" value="Methyltr_EFM5"/>
    <property type="match status" value="1"/>
</dbReference>
<dbReference type="GO" id="GO:0016279">
    <property type="term" value="F:protein-lysine N-methyltransferase activity"/>
    <property type="evidence" value="ECO:0007669"/>
    <property type="project" value="UniProtKB-UniRule"/>
</dbReference>
<accession>A0A6J3MAC5</accession>
<dbReference type="EC" id="2.1.1.-" evidence="5"/>
<evidence type="ECO:0000256" key="5">
    <source>
        <dbReference type="HAMAP-Rule" id="MF_03187"/>
    </source>
</evidence>
<organism evidence="7">
    <name type="scientific">Dissoconium aciculare CBS 342.82</name>
    <dbReference type="NCBI Taxonomy" id="1314786"/>
    <lineage>
        <taxon>Eukaryota</taxon>
        <taxon>Fungi</taxon>
        <taxon>Dikarya</taxon>
        <taxon>Ascomycota</taxon>
        <taxon>Pezizomycotina</taxon>
        <taxon>Dothideomycetes</taxon>
        <taxon>Dothideomycetidae</taxon>
        <taxon>Mycosphaerellales</taxon>
        <taxon>Dissoconiaceae</taxon>
        <taxon>Dissoconium</taxon>
    </lineage>
</organism>
<name>A0A6J3MAC5_9PEZI</name>
<dbReference type="InterPro" id="IPR002052">
    <property type="entry name" value="DNA_methylase_N6_adenine_CS"/>
</dbReference>
<dbReference type="PROSITE" id="PS00092">
    <property type="entry name" value="N6_MTASE"/>
    <property type="match status" value="1"/>
</dbReference>
<keyword evidence="3 5" id="KW-0489">Methyltransferase</keyword>
<dbReference type="GO" id="GO:0032259">
    <property type="term" value="P:methylation"/>
    <property type="evidence" value="ECO:0007669"/>
    <property type="project" value="UniProtKB-KW"/>
</dbReference>
<sequence length="241" mass="27701">MDSDDDVPQLSADTLKLLQEFRDDQDTQAKQFEKLKSEAETNFENGSGKFSMDMFGEDWNASQFWYTDETARTLAKQLLKDVTEDSAIAVVSAPSVYVAIRNILSETPLPFKLKLRLLEFDRRFEVFGTDFVFYDFEQPLRLANELRSGFDRIICDPPFLSEDCQTKAAMTARFLAKSWSKGGDQDLRFISCTGERCGEIIHRLYSQLGVRTTTFLPKHSKGLSNEFCCYSNFECEDWSLQ</sequence>
<reference evidence="7" key="2">
    <citation type="submission" date="2020-04" db="EMBL/GenBank/DDBJ databases">
        <authorList>
            <consortium name="NCBI Genome Project"/>
        </authorList>
    </citation>
    <scope>NUCLEOTIDE SEQUENCE</scope>
    <source>
        <strain evidence="7">CBS 342.82</strain>
    </source>
</reference>
<gene>
    <name evidence="5" type="primary">EFM5</name>
    <name evidence="7" type="ORF">K489DRAFT_368040</name>
</gene>
<evidence type="ECO:0000256" key="4">
    <source>
        <dbReference type="ARBA" id="ARBA00022679"/>
    </source>
</evidence>
<dbReference type="GO" id="GO:0003676">
    <property type="term" value="F:nucleic acid binding"/>
    <property type="evidence" value="ECO:0007669"/>
    <property type="project" value="InterPro"/>
</dbReference>
<reference evidence="7" key="1">
    <citation type="submission" date="2020-01" db="EMBL/GenBank/DDBJ databases">
        <authorList>
            <consortium name="DOE Joint Genome Institute"/>
            <person name="Haridas S."/>
            <person name="Albert R."/>
            <person name="Binder M."/>
            <person name="Bloem J."/>
            <person name="Labutti K."/>
            <person name="Salamov A."/>
            <person name="Andreopoulos B."/>
            <person name="Baker S.E."/>
            <person name="Barry K."/>
            <person name="Bills G."/>
            <person name="Bluhm B.H."/>
            <person name="Cannon C."/>
            <person name="Castanera R."/>
            <person name="Culley D.E."/>
            <person name="Daum C."/>
            <person name="Ezra D."/>
            <person name="Gonzalez J.B."/>
            <person name="Henrissat B."/>
            <person name="Kuo A."/>
            <person name="Liang C."/>
            <person name="Lipzen A."/>
            <person name="Lutzoni F."/>
            <person name="Magnuson J."/>
            <person name="Mondo S."/>
            <person name="Nolan M."/>
            <person name="Ohm R."/>
            <person name="Pangilinan J."/>
            <person name="Park H.-J."/>
            <person name="Ramirez L."/>
            <person name="Alfaro M."/>
            <person name="Sun H."/>
            <person name="Tritt A."/>
            <person name="Yoshinaga Y."/>
            <person name="Zwiers L.-H."/>
            <person name="Turgeon B.G."/>
            <person name="Goodwin S.B."/>
            <person name="Spatafora J.W."/>
            <person name="Crous P.W."/>
            <person name="Grigoriev I.V."/>
        </authorList>
    </citation>
    <scope>NUCLEOTIDE SEQUENCE</scope>
    <source>
        <strain evidence="7">CBS 342.82</strain>
    </source>
</reference>